<evidence type="ECO:0000256" key="8">
    <source>
        <dbReference type="ARBA" id="ARBA00022777"/>
    </source>
</evidence>
<dbReference type="FunFam" id="3.30.565.10:FF:000023">
    <property type="entry name" value="PAS domain-containing sensor histidine kinase"/>
    <property type="match status" value="1"/>
</dbReference>
<evidence type="ECO:0000256" key="5">
    <source>
        <dbReference type="ARBA" id="ARBA00022553"/>
    </source>
</evidence>
<reference evidence="17" key="1">
    <citation type="submission" date="2016-10" db="EMBL/GenBank/DDBJ databases">
        <authorList>
            <person name="Varghese N."/>
            <person name="Submissions S."/>
        </authorList>
    </citation>
    <scope>NUCLEOTIDE SEQUENCE [LARGE SCALE GENOMIC DNA]</scope>
    <source>
        <strain evidence="17">DSM 22376</strain>
    </source>
</reference>
<comment type="catalytic activity">
    <reaction evidence="1">
        <text>ATP + protein L-histidine = ADP + protein N-phospho-L-histidine.</text>
        <dbReference type="EC" id="2.7.13.3"/>
    </reaction>
</comment>
<dbReference type="InterPro" id="IPR036097">
    <property type="entry name" value="HisK_dim/P_sf"/>
</dbReference>
<evidence type="ECO:0000256" key="2">
    <source>
        <dbReference type="ARBA" id="ARBA00004236"/>
    </source>
</evidence>
<dbReference type="SMART" id="SM00091">
    <property type="entry name" value="PAS"/>
    <property type="match status" value="1"/>
</dbReference>
<evidence type="ECO:0000259" key="14">
    <source>
        <dbReference type="PROSITE" id="PS50112"/>
    </source>
</evidence>
<dbReference type="NCBIfam" id="TIGR00229">
    <property type="entry name" value="sensory_box"/>
    <property type="match status" value="1"/>
</dbReference>
<dbReference type="PROSITE" id="PS50109">
    <property type="entry name" value="HIS_KIN"/>
    <property type="match status" value="1"/>
</dbReference>
<evidence type="ECO:0000256" key="12">
    <source>
        <dbReference type="SAM" id="Coils"/>
    </source>
</evidence>
<dbReference type="SUPFAM" id="SSF55785">
    <property type="entry name" value="PYP-like sensor domain (PAS domain)"/>
    <property type="match status" value="1"/>
</dbReference>
<keyword evidence="11" id="KW-0472">Membrane</keyword>
<evidence type="ECO:0000256" key="7">
    <source>
        <dbReference type="ARBA" id="ARBA00022741"/>
    </source>
</evidence>
<dbReference type="STRING" id="150146.SAMN05443667_10490"/>
<proteinExistence type="predicted"/>
<dbReference type="CDD" id="cd00082">
    <property type="entry name" value="HisKA"/>
    <property type="match status" value="1"/>
</dbReference>
<dbReference type="InterPro" id="IPR035965">
    <property type="entry name" value="PAS-like_dom_sf"/>
</dbReference>
<evidence type="ECO:0000256" key="10">
    <source>
        <dbReference type="ARBA" id="ARBA00023012"/>
    </source>
</evidence>
<dbReference type="InterPro" id="IPR036890">
    <property type="entry name" value="HATPase_C_sf"/>
</dbReference>
<dbReference type="OrthoDB" id="9781208at2"/>
<evidence type="ECO:0000256" key="11">
    <source>
        <dbReference type="ARBA" id="ARBA00023136"/>
    </source>
</evidence>
<dbReference type="AlphaFoldDB" id="A0A1H4AXP0"/>
<dbReference type="PANTHER" id="PTHR43711:SF31">
    <property type="entry name" value="HISTIDINE KINASE"/>
    <property type="match status" value="1"/>
</dbReference>
<keyword evidence="8" id="KW-0418">Kinase</keyword>
<dbReference type="InterPro" id="IPR003594">
    <property type="entry name" value="HATPase_dom"/>
</dbReference>
<dbReference type="CDD" id="cd00130">
    <property type="entry name" value="PAS"/>
    <property type="match status" value="1"/>
</dbReference>
<dbReference type="SMART" id="SM00387">
    <property type="entry name" value="HATPase_c"/>
    <property type="match status" value="1"/>
</dbReference>
<dbReference type="InterPro" id="IPR004358">
    <property type="entry name" value="Sig_transdc_His_kin-like_C"/>
</dbReference>
<evidence type="ECO:0000256" key="9">
    <source>
        <dbReference type="ARBA" id="ARBA00022840"/>
    </source>
</evidence>
<evidence type="ECO:0000256" key="3">
    <source>
        <dbReference type="ARBA" id="ARBA00012438"/>
    </source>
</evidence>
<gene>
    <name evidence="16" type="ORF">SAMN05443667_10490</name>
</gene>
<protein>
    <recommendedName>
        <fullName evidence="3">histidine kinase</fullName>
        <ecNumber evidence="3">2.7.13.3</ecNumber>
    </recommendedName>
</protein>
<organism evidence="16 17">
    <name type="scientific">Flavobacterium gillisiae</name>
    <dbReference type="NCBI Taxonomy" id="150146"/>
    <lineage>
        <taxon>Bacteria</taxon>
        <taxon>Pseudomonadati</taxon>
        <taxon>Bacteroidota</taxon>
        <taxon>Flavobacteriia</taxon>
        <taxon>Flavobacteriales</taxon>
        <taxon>Flavobacteriaceae</taxon>
        <taxon>Flavobacterium</taxon>
    </lineage>
</organism>
<dbReference type="GO" id="GO:0000155">
    <property type="term" value="F:phosphorelay sensor kinase activity"/>
    <property type="evidence" value="ECO:0007669"/>
    <property type="project" value="InterPro"/>
</dbReference>
<accession>A0A1H4AXP0</accession>
<feature type="coiled-coil region" evidence="12">
    <location>
        <begin position="1"/>
        <end position="35"/>
    </location>
</feature>
<dbReference type="InterPro" id="IPR013656">
    <property type="entry name" value="PAS_4"/>
</dbReference>
<feature type="domain" description="Histidine kinase" evidence="13">
    <location>
        <begin position="179"/>
        <end position="397"/>
    </location>
</feature>
<dbReference type="PROSITE" id="PS50112">
    <property type="entry name" value="PAS"/>
    <property type="match status" value="1"/>
</dbReference>
<dbReference type="InterPro" id="IPR050736">
    <property type="entry name" value="Sensor_HK_Regulatory"/>
</dbReference>
<dbReference type="Proteomes" id="UP000198951">
    <property type="component" value="Unassembled WGS sequence"/>
</dbReference>
<evidence type="ECO:0000256" key="4">
    <source>
        <dbReference type="ARBA" id="ARBA00022475"/>
    </source>
</evidence>
<feature type="domain" description="PAC" evidence="15">
    <location>
        <begin position="109"/>
        <end position="161"/>
    </location>
</feature>
<dbReference type="PROSITE" id="PS50113">
    <property type="entry name" value="PAC"/>
    <property type="match status" value="1"/>
</dbReference>
<sequence length="400" mass="45072">MEKDKLTYQELLDQIAELKEQNEILSLQSSIQNEEELDYDYMTILNNIGDPVFLKDEQSKLLIVNDAFCEMIGRSKADAIGKTLAEVVPPEEQESFLKIDKQVIADGVENINEESLTISGVATRIISTRKRRFIDSDGKKFLVGVIHDITERKKAENALKESKKQLIELNATKDKLFSIIAHDLRNPFNNIIGISELLTENTEDLETTETKEYINIIKSQAKDTLILLDNLLNWAQSQTGQISFNPGKIILSDVMPKIIKLNTSLSKSKNISLNYCSLEKIEVYADENMLRTIMRNLISNAIKFTKLGGYININAVSRQEHVEISISDNGIGINKEKLTELFNISSNITTYGTANEKGSGLGLVLCKEFVEKHKGKIWVESEDGKGSDFKFILPLNNSYV</sequence>
<dbReference type="InterPro" id="IPR005467">
    <property type="entry name" value="His_kinase_dom"/>
</dbReference>
<dbReference type="GO" id="GO:0005524">
    <property type="term" value="F:ATP binding"/>
    <property type="evidence" value="ECO:0007669"/>
    <property type="project" value="UniProtKB-KW"/>
</dbReference>
<dbReference type="InterPro" id="IPR000014">
    <property type="entry name" value="PAS"/>
</dbReference>
<dbReference type="EC" id="2.7.13.3" evidence="3"/>
<evidence type="ECO:0000259" key="13">
    <source>
        <dbReference type="PROSITE" id="PS50109"/>
    </source>
</evidence>
<evidence type="ECO:0000256" key="1">
    <source>
        <dbReference type="ARBA" id="ARBA00000085"/>
    </source>
</evidence>
<comment type="subcellular location">
    <subcellularLocation>
        <location evidence="2">Cell membrane</location>
    </subcellularLocation>
</comment>
<dbReference type="Gene3D" id="3.30.450.20">
    <property type="entry name" value="PAS domain"/>
    <property type="match status" value="1"/>
</dbReference>
<evidence type="ECO:0000313" key="16">
    <source>
        <dbReference type="EMBL" id="SEA40651.1"/>
    </source>
</evidence>
<dbReference type="InterPro" id="IPR003661">
    <property type="entry name" value="HisK_dim/P_dom"/>
</dbReference>
<keyword evidence="10" id="KW-0902">Two-component regulatory system</keyword>
<keyword evidence="7" id="KW-0547">Nucleotide-binding</keyword>
<dbReference type="GO" id="GO:0005886">
    <property type="term" value="C:plasma membrane"/>
    <property type="evidence" value="ECO:0007669"/>
    <property type="project" value="UniProtKB-SubCell"/>
</dbReference>
<dbReference type="SUPFAM" id="SSF47384">
    <property type="entry name" value="Homodimeric domain of signal transducing histidine kinase"/>
    <property type="match status" value="1"/>
</dbReference>
<keyword evidence="5" id="KW-0597">Phosphoprotein</keyword>
<dbReference type="Pfam" id="PF00512">
    <property type="entry name" value="HisKA"/>
    <property type="match status" value="1"/>
</dbReference>
<dbReference type="SMART" id="SM00388">
    <property type="entry name" value="HisKA"/>
    <property type="match status" value="1"/>
</dbReference>
<dbReference type="RefSeq" id="WP_091087019.1">
    <property type="nucleotide sequence ID" value="NZ_FNRD01000004.1"/>
</dbReference>
<dbReference type="InterPro" id="IPR000700">
    <property type="entry name" value="PAS-assoc_C"/>
</dbReference>
<dbReference type="Pfam" id="PF08448">
    <property type="entry name" value="PAS_4"/>
    <property type="match status" value="1"/>
</dbReference>
<dbReference type="SUPFAM" id="SSF55874">
    <property type="entry name" value="ATPase domain of HSP90 chaperone/DNA topoisomerase II/histidine kinase"/>
    <property type="match status" value="1"/>
</dbReference>
<dbReference type="Gene3D" id="1.10.287.130">
    <property type="match status" value="1"/>
</dbReference>
<keyword evidence="17" id="KW-1185">Reference proteome</keyword>
<keyword evidence="6" id="KW-0808">Transferase</keyword>
<keyword evidence="4" id="KW-1003">Cell membrane</keyword>
<evidence type="ECO:0000259" key="15">
    <source>
        <dbReference type="PROSITE" id="PS50113"/>
    </source>
</evidence>
<dbReference type="Pfam" id="PF02518">
    <property type="entry name" value="HATPase_c"/>
    <property type="match status" value="1"/>
</dbReference>
<evidence type="ECO:0000313" key="17">
    <source>
        <dbReference type="Proteomes" id="UP000198951"/>
    </source>
</evidence>
<keyword evidence="12" id="KW-0175">Coiled coil</keyword>
<dbReference type="Gene3D" id="3.30.565.10">
    <property type="entry name" value="Histidine kinase-like ATPase, C-terminal domain"/>
    <property type="match status" value="1"/>
</dbReference>
<name>A0A1H4AXP0_9FLAO</name>
<dbReference type="PANTHER" id="PTHR43711">
    <property type="entry name" value="TWO-COMPONENT HISTIDINE KINASE"/>
    <property type="match status" value="1"/>
</dbReference>
<feature type="domain" description="PAS" evidence="14">
    <location>
        <begin position="37"/>
        <end position="107"/>
    </location>
</feature>
<dbReference type="EMBL" id="FNRD01000004">
    <property type="protein sequence ID" value="SEA40651.1"/>
    <property type="molecule type" value="Genomic_DNA"/>
</dbReference>
<keyword evidence="9" id="KW-0067">ATP-binding</keyword>
<evidence type="ECO:0000256" key="6">
    <source>
        <dbReference type="ARBA" id="ARBA00022679"/>
    </source>
</evidence>
<dbReference type="PRINTS" id="PR00344">
    <property type="entry name" value="BCTRLSENSOR"/>
</dbReference>